<dbReference type="Gene3D" id="3.30.160.140">
    <property type="entry name" value="Shew3726-like"/>
    <property type="match status" value="1"/>
</dbReference>
<accession>A0A517S8H5</accession>
<dbReference type="InterPro" id="IPR009962">
    <property type="entry name" value="DUF1488"/>
</dbReference>
<dbReference type="AlphaFoldDB" id="A0A517S8H5"/>
<evidence type="ECO:0008006" key="3">
    <source>
        <dbReference type="Google" id="ProtNLM"/>
    </source>
</evidence>
<dbReference type="InterPro" id="IPR036692">
    <property type="entry name" value="Shew3726-like_sf"/>
</dbReference>
<name>A0A517S8H5_9PLAN</name>
<evidence type="ECO:0000313" key="2">
    <source>
        <dbReference type="Proteomes" id="UP000315700"/>
    </source>
</evidence>
<keyword evidence="2" id="KW-1185">Reference proteome</keyword>
<sequence>MRIGMLPLEKQVVFHRDERWIEKDQAMGVTVEVAGRRVTCLVSEDVLKTHFGSLRIGRFQAFRENRQQIEEVIARKIQPGETALQLGLTDFEDSADFIPWER</sequence>
<dbReference type="Proteomes" id="UP000315700">
    <property type="component" value="Chromosome"/>
</dbReference>
<dbReference type="InParanoid" id="A0A517S8H5"/>
<dbReference type="KEGG" id="ccos:Pan44_04310"/>
<reference evidence="1 2" key="1">
    <citation type="submission" date="2019-02" db="EMBL/GenBank/DDBJ databases">
        <title>Deep-cultivation of Planctomycetes and their phenomic and genomic characterization uncovers novel biology.</title>
        <authorList>
            <person name="Wiegand S."/>
            <person name="Jogler M."/>
            <person name="Boedeker C."/>
            <person name="Pinto D."/>
            <person name="Vollmers J."/>
            <person name="Rivas-Marin E."/>
            <person name="Kohn T."/>
            <person name="Peeters S.H."/>
            <person name="Heuer A."/>
            <person name="Rast P."/>
            <person name="Oberbeckmann S."/>
            <person name="Bunk B."/>
            <person name="Jeske O."/>
            <person name="Meyerdierks A."/>
            <person name="Storesund J.E."/>
            <person name="Kallscheuer N."/>
            <person name="Luecker S."/>
            <person name="Lage O.M."/>
            <person name="Pohl T."/>
            <person name="Merkel B.J."/>
            <person name="Hornburger P."/>
            <person name="Mueller R.-W."/>
            <person name="Bruemmer F."/>
            <person name="Labrenz M."/>
            <person name="Spormann A.M."/>
            <person name="Op den Camp H."/>
            <person name="Overmann J."/>
            <person name="Amann R."/>
            <person name="Jetten M.S.M."/>
            <person name="Mascher T."/>
            <person name="Medema M.H."/>
            <person name="Devos D.P."/>
            <person name="Kaster A.-K."/>
            <person name="Ovreas L."/>
            <person name="Rohde M."/>
            <person name="Galperin M.Y."/>
            <person name="Jogler C."/>
        </authorList>
    </citation>
    <scope>NUCLEOTIDE SEQUENCE [LARGE SCALE GENOMIC DNA]</scope>
    <source>
        <strain evidence="1 2">Pan44</strain>
    </source>
</reference>
<dbReference type="EMBL" id="CP036271">
    <property type="protein sequence ID" value="QDT52420.1"/>
    <property type="molecule type" value="Genomic_DNA"/>
</dbReference>
<dbReference type="SUPFAM" id="SSF160272">
    <property type="entry name" value="Shew3726-like"/>
    <property type="match status" value="1"/>
</dbReference>
<dbReference type="Pfam" id="PF07369">
    <property type="entry name" value="DUF1488"/>
    <property type="match status" value="1"/>
</dbReference>
<gene>
    <name evidence="1" type="ORF">Pan44_04310</name>
</gene>
<evidence type="ECO:0000313" key="1">
    <source>
        <dbReference type="EMBL" id="QDT52420.1"/>
    </source>
</evidence>
<organism evidence="1 2">
    <name type="scientific">Caulifigura coniformis</name>
    <dbReference type="NCBI Taxonomy" id="2527983"/>
    <lineage>
        <taxon>Bacteria</taxon>
        <taxon>Pseudomonadati</taxon>
        <taxon>Planctomycetota</taxon>
        <taxon>Planctomycetia</taxon>
        <taxon>Planctomycetales</taxon>
        <taxon>Planctomycetaceae</taxon>
        <taxon>Caulifigura</taxon>
    </lineage>
</organism>
<protein>
    <recommendedName>
        <fullName evidence="3">DUF1488 domain-containing protein</fullName>
    </recommendedName>
</protein>
<proteinExistence type="predicted"/>